<feature type="domain" description="EGF-like" evidence="6">
    <location>
        <begin position="494"/>
        <end position="530"/>
    </location>
</feature>
<feature type="compositionally biased region" description="Low complexity" evidence="4">
    <location>
        <begin position="951"/>
        <end position="961"/>
    </location>
</feature>
<feature type="disulfide bond" evidence="3">
    <location>
        <begin position="593"/>
        <end position="602"/>
    </location>
</feature>
<dbReference type="PROSITE" id="PS01180">
    <property type="entry name" value="CUB"/>
    <property type="match status" value="2"/>
</dbReference>
<feature type="domain" description="EGF-like" evidence="6">
    <location>
        <begin position="535"/>
        <end position="565"/>
    </location>
</feature>
<dbReference type="PROSITE" id="PS00022">
    <property type="entry name" value="EGF_1"/>
    <property type="match status" value="3"/>
</dbReference>
<dbReference type="Gene3D" id="2.10.25.10">
    <property type="entry name" value="Laminin"/>
    <property type="match status" value="2"/>
</dbReference>
<reference evidence="8" key="3">
    <citation type="submission" date="2020-05" db="UniProtKB">
        <authorList>
            <consortium name="EnsemblMetazoa"/>
        </authorList>
    </citation>
    <scope>IDENTIFICATION</scope>
    <source>
        <strain evidence="8">Jacobina</strain>
    </source>
</reference>
<feature type="compositionally biased region" description="Polar residues" evidence="4">
    <location>
        <begin position="1317"/>
        <end position="1332"/>
    </location>
</feature>
<evidence type="ECO:0000313" key="7">
    <source>
        <dbReference type="EMBL" id="MBC1180654.1"/>
    </source>
</evidence>
<organism evidence="8 9">
    <name type="scientific">Lutzomyia longipalpis</name>
    <name type="common">Sand fly</name>
    <dbReference type="NCBI Taxonomy" id="7200"/>
    <lineage>
        <taxon>Eukaryota</taxon>
        <taxon>Metazoa</taxon>
        <taxon>Ecdysozoa</taxon>
        <taxon>Arthropoda</taxon>
        <taxon>Hexapoda</taxon>
        <taxon>Insecta</taxon>
        <taxon>Pterygota</taxon>
        <taxon>Neoptera</taxon>
        <taxon>Endopterygota</taxon>
        <taxon>Diptera</taxon>
        <taxon>Nematocera</taxon>
        <taxon>Psychodoidea</taxon>
        <taxon>Psychodidae</taxon>
        <taxon>Lutzomyia</taxon>
        <taxon>Lutzomyia</taxon>
    </lineage>
</organism>
<feature type="disulfide bond" evidence="2">
    <location>
        <begin position="236"/>
        <end position="263"/>
    </location>
</feature>
<accession>A0A1B0GHY2</accession>
<dbReference type="SUPFAM" id="SSF57196">
    <property type="entry name" value="EGF/Laminin"/>
    <property type="match status" value="2"/>
</dbReference>
<reference evidence="9" key="1">
    <citation type="submission" date="2012-05" db="EMBL/GenBank/DDBJ databases">
        <title>Whole Genome Assembly of Lutzomyia longipalpis.</title>
        <authorList>
            <person name="Richards S."/>
            <person name="Qu C."/>
            <person name="Dillon R."/>
            <person name="Worley K."/>
            <person name="Scherer S."/>
            <person name="Batterton M."/>
            <person name="Taylor A."/>
            <person name="Hawes A."/>
            <person name="Hernandez B."/>
            <person name="Kovar C."/>
            <person name="Mandapat C."/>
            <person name="Pham C."/>
            <person name="Qu C."/>
            <person name="Jing C."/>
            <person name="Bess C."/>
            <person name="Bandaranaike D."/>
            <person name="Ngo D."/>
            <person name="Ongeri F."/>
            <person name="Arias F."/>
            <person name="Lara F."/>
            <person name="Weissenberger G."/>
            <person name="Kamau G."/>
            <person name="Han H."/>
            <person name="Shen H."/>
            <person name="Dinh H."/>
            <person name="Khalil I."/>
            <person name="Jones J."/>
            <person name="Shafer J."/>
            <person name="Jayaseelan J."/>
            <person name="Quiroz J."/>
            <person name="Blankenburg K."/>
            <person name="Nguyen L."/>
            <person name="Jackson L."/>
            <person name="Francisco L."/>
            <person name="Tang L.-Y."/>
            <person name="Pu L.-L."/>
            <person name="Perales L."/>
            <person name="Lorensuhewa L."/>
            <person name="Munidasa M."/>
            <person name="Coyle M."/>
            <person name="Taylor M."/>
            <person name="Puazo M."/>
            <person name="Firestine M."/>
            <person name="Scheel M."/>
            <person name="Javaid M."/>
            <person name="Wang M."/>
            <person name="Li M."/>
            <person name="Tabassum N."/>
            <person name="Saada N."/>
            <person name="Osuji N."/>
            <person name="Aqrawi P."/>
            <person name="Fu Q."/>
            <person name="Thornton R."/>
            <person name="Raj R."/>
            <person name="Goodspeed R."/>
            <person name="Mata R."/>
            <person name="Najjar R."/>
            <person name="Gubbala S."/>
            <person name="Lee S."/>
            <person name="Denson S."/>
            <person name="Patil S."/>
            <person name="Macmil S."/>
            <person name="Qi S."/>
            <person name="Matskevitch T."/>
            <person name="Palculict T."/>
            <person name="Mathew T."/>
            <person name="Vee V."/>
            <person name="Velamala V."/>
            <person name="Korchina V."/>
            <person name="Cai W."/>
            <person name="Liu W."/>
            <person name="Dai W."/>
            <person name="Zou X."/>
            <person name="Zhu Y."/>
            <person name="Zhang Y."/>
            <person name="Wu Y.-Q."/>
            <person name="Xin Y."/>
            <person name="Nazarath L."/>
            <person name="Kovar C."/>
            <person name="Han Y."/>
            <person name="Muzny D."/>
            <person name="Gibbs R."/>
        </authorList>
    </citation>
    <scope>NUCLEOTIDE SEQUENCE [LARGE SCALE GENOMIC DNA]</scope>
    <source>
        <strain evidence="9">Jacobina</strain>
    </source>
</reference>
<dbReference type="PANTHER" id="PTHR24255:SF31">
    <property type="entry name" value="CUBILIN-LIKE PROTEIN"/>
    <property type="match status" value="1"/>
</dbReference>
<sequence>MSPTPMLPSGLYWSAQKCTSLGGYICKRIPNRPDVVRIRNETITGTEGRLVSPGYPKSYPPNTDYYIKLVSPEHTRIVVQFQRIDIEAQEKCLYDYVSVENGEEESILMDPGTEKIPIAMLTGMFNEWRQRKRSVESAEQSLMAHIKLLATTNRFIRLRLHERNKRTLFQENEHTIVDNFPSFSSYVRWCGSYESNMSRFDFVSSKNQALLRFHSDYSIAGMGFSATWTAIDITGCPEQTLTSKEGVFMSPNHPHFLLDQLECTFVLQAPIGKKIWLEFTDFNIIDDASVTIDLGDGELHPFSSPHVLNDGVFLSAFEKLKVILRSGARPLGRGFRATYKVIGHPVLEERTVNLLNASSGVLVQLNYPLPMPPDVDFLQHLIVQLGEVITLELHGVLISDSRGCTGGSALEIYDNYADSNGTVWILCPIHASTQDVPPTKFQQGYTPIFITSYLNTIHIRQRTKMGIEGVPLNASVKIHSDTNYKPKLASRETWVESCMPNPCKFGGKCITNGNVKQCQCKGHYSGRFCGLTICDFDPCIFGHCELTSNNYRCNCLPGYRGETCDHKQKPCADNPCQGRGDCFEKNSGFFCRCHAWWEGQRCERKMIHIPYKPLSERMLQEPFWLGLMTVFVVLGIIGLVWCAKRHFPEKIEKLLAEEADRSRPIGSMHSHHTSLREQLQFTTSIPQTTNTPGVPRSIFGRLGIRKPSILSLSSPQPSGGATARTFSLDDLLRPPPRRTPSPRKKRNNSTPTRKNAAEKKQILQHLISPAPALQIEQRQKLSLDELVHLPDNHLKPLAADGESDVKETTFTENSLSASTLAIRPICDPKLEKKVTFARLLSKVSAEISSGSDMEVGVLNNGSGLSLPVDIPLRASSVPPSPCINEIRSPHSTSSNQGSDSLSSSDLALTDIGRSNKRIKSKVSSADSILAMFKNFASSSAAANLPPSCVISPSTTPTASSPQDDAPGDDDSSTSSMHTPISFSSGAPDSPVFYRQSTIEVPVLDPLSAHKNVPSSNLLHPPSILLEIPSGGNGAINKCLSPIRELPTPMPSPALTPIMPRPQRTRSPSPNEDPLSFSDEDSNKIDNLSQRVCVALHADNARATDSEVENFSLDTPTSEPLPSHSMRRSKFQMRVPAMSISIDIDPPTPEEQTDVKLSPIRPRELIIPTLTIETPSPTKTTPPMQLFPGSPPPQRASVGETNFLFPNKHQQKSEVESDFDNLSPAPGNVQANAHLCVPGSTGMCYLSPFSIVTRGDRTTSEGNLSSSGYSSMASPGPSRCNSNNPLCPGENEEPGNGEEEYSFAKNFSSSNSGLNVASIHSNRRQGSSLKTSQSITTSASVTSGGGGNHSRMRNRSDSETLSDEAVLESNDEGIGTDHIDEKIDDGEIKSAKELELFLNKELVETGKSILEEPIAMAQLRLPSIVIQSDMGAEKALSPVSSRSESPLSEKTIGMGRFSPLFYGKKDQQLLFTDSDGLYDFPSSDGKGNLVSAISHRKNTGKKRERKSSFR</sequence>
<feature type="disulfide bond" evidence="3">
    <location>
        <begin position="520"/>
        <end position="529"/>
    </location>
</feature>
<feature type="region of interest" description="Disordered" evidence="4">
    <location>
        <begin position="1480"/>
        <end position="1509"/>
    </location>
</feature>
<proteinExistence type="predicted"/>
<evidence type="ECO:0000313" key="9">
    <source>
        <dbReference type="Proteomes" id="UP000092461"/>
    </source>
</evidence>
<feature type="region of interest" description="Disordered" evidence="4">
    <location>
        <begin position="1317"/>
        <end position="1380"/>
    </location>
</feature>
<dbReference type="SMART" id="SM00042">
    <property type="entry name" value="CUB"/>
    <property type="match status" value="2"/>
</dbReference>
<dbReference type="VEuPathDB" id="VectorBase:LLONM1_002999"/>
<feature type="region of interest" description="Disordered" evidence="4">
    <location>
        <begin position="709"/>
        <end position="758"/>
    </location>
</feature>
<name>A0A1B0GHY2_LUTLO</name>
<evidence type="ECO:0000259" key="5">
    <source>
        <dbReference type="PROSITE" id="PS01180"/>
    </source>
</evidence>
<dbReference type="CDD" id="cd00041">
    <property type="entry name" value="CUB"/>
    <property type="match status" value="2"/>
</dbReference>
<protein>
    <submittedName>
        <fullName evidence="7 8">Uncharacterized protein</fullName>
    </submittedName>
</protein>
<dbReference type="PANTHER" id="PTHR24255">
    <property type="entry name" value="COMPLEMENT COMPONENT 1, S SUBCOMPONENT-RELATED"/>
    <property type="match status" value="1"/>
</dbReference>
<dbReference type="GO" id="GO:0005615">
    <property type="term" value="C:extracellular space"/>
    <property type="evidence" value="ECO:0007669"/>
    <property type="project" value="TreeGrafter"/>
</dbReference>
<evidence type="ECO:0000256" key="1">
    <source>
        <dbReference type="ARBA" id="ARBA00023157"/>
    </source>
</evidence>
<feature type="compositionally biased region" description="Basic residues" evidence="4">
    <location>
        <begin position="1493"/>
        <end position="1509"/>
    </location>
</feature>
<feature type="domain" description="CUB" evidence="5">
    <location>
        <begin position="39"/>
        <end position="231"/>
    </location>
</feature>
<feature type="region of interest" description="Disordered" evidence="4">
    <location>
        <begin position="1256"/>
        <end position="1302"/>
    </location>
</feature>
<dbReference type="PROSITE" id="PS01186">
    <property type="entry name" value="EGF_2"/>
    <property type="match status" value="1"/>
</dbReference>
<dbReference type="GO" id="GO:0004252">
    <property type="term" value="F:serine-type endopeptidase activity"/>
    <property type="evidence" value="ECO:0007669"/>
    <property type="project" value="TreeGrafter"/>
</dbReference>
<feature type="region of interest" description="Disordered" evidence="4">
    <location>
        <begin position="1106"/>
        <end position="1125"/>
    </location>
</feature>
<feature type="compositionally biased region" description="Low complexity" evidence="4">
    <location>
        <begin position="891"/>
        <end position="903"/>
    </location>
</feature>
<feature type="compositionally biased region" description="Polar residues" evidence="4">
    <location>
        <begin position="972"/>
        <end position="986"/>
    </location>
</feature>
<dbReference type="VEuPathDB" id="VectorBase:LLOJ003247"/>
<feature type="domain" description="EGF-like" evidence="6">
    <location>
        <begin position="567"/>
        <end position="603"/>
    </location>
</feature>
<comment type="caution">
    <text evidence="3">Lacks conserved residue(s) required for the propagation of feature annotation.</text>
</comment>
<feature type="region of interest" description="Disordered" evidence="4">
    <location>
        <begin position="951"/>
        <end position="988"/>
    </location>
</feature>
<feature type="disulfide bond" evidence="3">
    <location>
        <begin position="555"/>
        <end position="564"/>
    </location>
</feature>
<feature type="region of interest" description="Disordered" evidence="4">
    <location>
        <begin position="1050"/>
        <end position="1082"/>
    </location>
</feature>
<feature type="region of interest" description="Disordered" evidence="4">
    <location>
        <begin position="879"/>
        <end position="903"/>
    </location>
</feature>
<dbReference type="CDD" id="cd00054">
    <property type="entry name" value="EGF_CA"/>
    <property type="match status" value="3"/>
</dbReference>
<evidence type="ECO:0000259" key="6">
    <source>
        <dbReference type="PROSITE" id="PS50026"/>
    </source>
</evidence>
<dbReference type="PROSITE" id="PS50026">
    <property type="entry name" value="EGF_3"/>
    <property type="match status" value="3"/>
</dbReference>
<keyword evidence="9" id="KW-1185">Reference proteome</keyword>
<dbReference type="Proteomes" id="UP000092461">
    <property type="component" value="Unassembled WGS sequence"/>
</dbReference>
<feature type="compositionally biased region" description="Acidic residues" evidence="4">
    <location>
        <begin position="1289"/>
        <end position="1300"/>
    </location>
</feature>
<dbReference type="SMART" id="SM00181">
    <property type="entry name" value="EGF"/>
    <property type="match status" value="3"/>
</dbReference>
<evidence type="ECO:0000256" key="3">
    <source>
        <dbReference type="PROSITE-ProRule" id="PRU00076"/>
    </source>
</evidence>
<feature type="compositionally biased region" description="Low complexity" evidence="4">
    <location>
        <begin position="1259"/>
        <end position="1277"/>
    </location>
</feature>
<evidence type="ECO:0000313" key="8">
    <source>
        <dbReference type="EnsemblMetazoa" id="LLOJ003247-PA"/>
    </source>
</evidence>
<dbReference type="InterPro" id="IPR000859">
    <property type="entry name" value="CUB_dom"/>
</dbReference>
<dbReference type="Pfam" id="PF00431">
    <property type="entry name" value="CUB"/>
    <property type="match status" value="2"/>
</dbReference>
<dbReference type="EMBL" id="AJWK01010432">
    <property type="status" value="NOT_ANNOTATED_CDS"/>
    <property type="molecule type" value="Genomic_DNA"/>
</dbReference>
<reference evidence="7" key="2">
    <citation type="journal article" date="2020" name="BMC">
        <title>Leishmania infection induces a limited differential gene expression in the sand fly midgut.</title>
        <authorList>
            <person name="Coutinho-Abreu I.V."/>
            <person name="Serafim T.D."/>
            <person name="Meneses C."/>
            <person name="Kamhawi S."/>
            <person name="Oliveira F."/>
            <person name="Valenzuela J.G."/>
        </authorList>
    </citation>
    <scope>NUCLEOTIDE SEQUENCE</scope>
    <source>
        <strain evidence="7">Jacobina</strain>
        <tissue evidence="7">Midgut</tissue>
    </source>
</reference>
<dbReference type="SUPFAM" id="SSF49854">
    <property type="entry name" value="Spermadhesin, CUB domain"/>
    <property type="match status" value="3"/>
</dbReference>
<dbReference type="EMBL" id="GITU01011951">
    <property type="protein sequence ID" value="MBC1180654.1"/>
    <property type="molecule type" value="Transcribed_RNA"/>
</dbReference>
<dbReference type="EnsemblMetazoa" id="LLOJ003247-RA">
    <property type="protein sequence ID" value="LLOJ003247-PA"/>
    <property type="gene ID" value="LLOJ003247"/>
</dbReference>
<feature type="compositionally biased region" description="Low complexity" evidence="4">
    <location>
        <begin position="709"/>
        <end position="718"/>
    </location>
</feature>
<keyword evidence="1 3" id="KW-1015">Disulfide bond</keyword>
<dbReference type="Gene3D" id="2.60.120.290">
    <property type="entry name" value="Spermadhesin, CUB domain"/>
    <property type="match status" value="2"/>
</dbReference>
<feature type="compositionally biased region" description="Acidic residues" evidence="4">
    <location>
        <begin position="1359"/>
        <end position="1370"/>
    </location>
</feature>
<evidence type="ECO:0000256" key="4">
    <source>
        <dbReference type="SAM" id="MobiDB-lite"/>
    </source>
</evidence>
<evidence type="ECO:0000256" key="2">
    <source>
        <dbReference type="PROSITE-ProRule" id="PRU00059"/>
    </source>
</evidence>
<dbReference type="InterPro" id="IPR035914">
    <property type="entry name" value="Sperma_CUB_dom_sf"/>
</dbReference>
<keyword evidence="3" id="KW-0245">EGF-like domain</keyword>
<dbReference type="InterPro" id="IPR000742">
    <property type="entry name" value="EGF"/>
</dbReference>
<feature type="domain" description="CUB" evidence="5">
    <location>
        <begin position="236"/>
        <end position="342"/>
    </location>
</feature>